<reference evidence="2 3" key="1">
    <citation type="submission" date="2020-08" db="EMBL/GenBank/DDBJ databases">
        <title>A Genomic Blueprint of the Chicken Gut Microbiome.</title>
        <authorList>
            <person name="Gilroy R."/>
            <person name="Ravi A."/>
            <person name="Getino M."/>
            <person name="Pursley I."/>
            <person name="Horton D.L."/>
            <person name="Alikhan N.-F."/>
            <person name="Baker D."/>
            <person name="Gharbi K."/>
            <person name="Hall N."/>
            <person name="Watson M."/>
            <person name="Adriaenssens E.M."/>
            <person name="Foster-Nyarko E."/>
            <person name="Jarju S."/>
            <person name="Secka A."/>
            <person name="Antonio M."/>
            <person name="Oren A."/>
            <person name="Chaudhuri R."/>
            <person name="La Ragione R.M."/>
            <person name="Hildebrand F."/>
            <person name="Pallen M.J."/>
        </authorList>
    </citation>
    <scope>NUCLEOTIDE SEQUENCE [LARGE SCALE GENOMIC DNA]</scope>
    <source>
        <strain evidence="2 3">Sa1YVA5</strain>
    </source>
</reference>
<evidence type="ECO:0000313" key="3">
    <source>
        <dbReference type="Proteomes" id="UP000650224"/>
    </source>
</evidence>
<keyword evidence="3" id="KW-1185">Reference proteome</keyword>
<dbReference type="EMBL" id="JACSPR010000006">
    <property type="protein sequence ID" value="MBD8030597.1"/>
    <property type="molecule type" value="Genomic_DNA"/>
</dbReference>
<protein>
    <submittedName>
        <fullName evidence="2">Uncharacterized protein</fullName>
    </submittedName>
</protein>
<evidence type="ECO:0000313" key="2">
    <source>
        <dbReference type="EMBL" id="MBD8030597.1"/>
    </source>
</evidence>
<organism evidence="2 3">
    <name type="scientific">Corynebacterium gallinarum</name>
    <dbReference type="NCBI Taxonomy" id="2762214"/>
    <lineage>
        <taxon>Bacteria</taxon>
        <taxon>Bacillati</taxon>
        <taxon>Actinomycetota</taxon>
        <taxon>Actinomycetes</taxon>
        <taxon>Mycobacteriales</taxon>
        <taxon>Corynebacteriaceae</taxon>
        <taxon>Corynebacterium</taxon>
    </lineage>
</organism>
<proteinExistence type="predicted"/>
<dbReference type="AlphaFoldDB" id="A0A8I0HNG4"/>
<dbReference type="Proteomes" id="UP000650224">
    <property type="component" value="Unassembled WGS sequence"/>
</dbReference>
<gene>
    <name evidence="2" type="ORF">H9627_09750</name>
</gene>
<comment type="caution">
    <text evidence="2">The sequence shown here is derived from an EMBL/GenBank/DDBJ whole genome shotgun (WGS) entry which is preliminary data.</text>
</comment>
<accession>A0A8I0HNG4</accession>
<sequence length="531" mass="58004">MTAEHNATLSERGPQFFTDGPITVAIGGEAAITRWEILGHMTAGRLSVDSVAHGLTLLGLRDDFADDAVVSVFVDDAEDPLVFANVAPEIPARRVLIAEAMAAVWNNRIQDIADASAPLYQEAVEDLGRLEIPGSPYLNELLAQRRRTAITDRAEVEALNQLIHELRQAVVFGAAGFLAADPAELKDTTRKALAPDGWIHRVSLLVAAEECLAGALLAGIRSTGDPEAVAGGLAADCTFMLGNRAADLDLCEVLADVVTVLEDPALRPSHRVTRMVTRSTQRMLDGAVHIIQPFVNLRGPGSDRDGWLPPELMPGERSRDPRNSAAAAADEGQIFDAELVEDFRPEELATAFGELFEEMLPDAEAYVKKLRNDYPDDSASQRKNRAERRFMDLATGKTADTNLGYLELDEAVALHAMTLALLREVPVDNPGKRERQARQLQLAISGYGKLQEFPDNQLIQRGISMAQTSLYAVAFQRLGQDRRFPKLAVLMAMLERFAPTVNERLIAERALHVINGGAVRILAMMVDKAIR</sequence>
<name>A0A8I0HNG4_9CORY</name>
<feature type="region of interest" description="Disordered" evidence="1">
    <location>
        <begin position="301"/>
        <end position="328"/>
    </location>
</feature>
<dbReference type="RefSeq" id="WP_191733841.1">
    <property type="nucleotide sequence ID" value="NZ_JACSPR010000006.1"/>
</dbReference>
<evidence type="ECO:0000256" key="1">
    <source>
        <dbReference type="SAM" id="MobiDB-lite"/>
    </source>
</evidence>